<accession>A0A7S1LXE7</accession>
<proteinExistence type="predicted"/>
<dbReference type="AlphaFoldDB" id="A0A7S1LXE7"/>
<dbReference type="EMBL" id="HBGF01022298">
    <property type="protein sequence ID" value="CAD9115965.1"/>
    <property type="molecule type" value="Transcribed_RNA"/>
</dbReference>
<organism evidence="2">
    <name type="scientific">Neobodo designis</name>
    <name type="common">Flagellated protozoan</name>
    <name type="synonym">Bodo designis</name>
    <dbReference type="NCBI Taxonomy" id="312471"/>
    <lineage>
        <taxon>Eukaryota</taxon>
        <taxon>Discoba</taxon>
        <taxon>Euglenozoa</taxon>
        <taxon>Kinetoplastea</taxon>
        <taxon>Metakinetoplastina</taxon>
        <taxon>Neobodonida</taxon>
        <taxon>Neobodo</taxon>
    </lineage>
</organism>
<name>A0A7S1LXE7_NEODS</name>
<evidence type="ECO:0000313" key="2">
    <source>
        <dbReference type="EMBL" id="CAD9115965.1"/>
    </source>
</evidence>
<reference evidence="2" key="1">
    <citation type="submission" date="2021-01" db="EMBL/GenBank/DDBJ databases">
        <authorList>
            <person name="Corre E."/>
            <person name="Pelletier E."/>
            <person name="Niang G."/>
            <person name="Scheremetjew M."/>
            <person name="Finn R."/>
            <person name="Kale V."/>
            <person name="Holt S."/>
            <person name="Cochrane G."/>
            <person name="Meng A."/>
            <person name="Brown T."/>
            <person name="Cohen L."/>
        </authorList>
    </citation>
    <scope>NUCLEOTIDE SEQUENCE</scope>
    <source>
        <strain evidence="2">CCAP 1951/1</strain>
    </source>
</reference>
<protein>
    <submittedName>
        <fullName evidence="2">Uncharacterized protein</fullName>
    </submittedName>
</protein>
<sequence length="174" mass="19457">MVKWLARLASSPVSKAASGAAEKKVSKYGRTPVPPKPYKDRFNSNIVLKEDGHQETLANMDPEKPHWRDPKFESRKATPIVDIFGFNRNWSMSLAKVMAFLAMCGIIYQEINLMSTYGDDGMRMNGGYRSAVPGYARDDMATERELREAGFSYVGVRGVDNVGTEKSRADAQRV</sequence>
<gene>
    <name evidence="2" type="ORF">NDES1114_LOCUS14712</name>
</gene>
<evidence type="ECO:0000256" key="1">
    <source>
        <dbReference type="SAM" id="MobiDB-lite"/>
    </source>
</evidence>
<feature type="region of interest" description="Disordered" evidence="1">
    <location>
        <begin position="1"/>
        <end position="41"/>
    </location>
</feature>